<dbReference type="Pfam" id="PF03235">
    <property type="entry name" value="GmrSD_N"/>
    <property type="match status" value="1"/>
</dbReference>
<accession>A0ABW3M335</accession>
<evidence type="ECO:0000313" key="3">
    <source>
        <dbReference type="Proteomes" id="UP001597045"/>
    </source>
</evidence>
<dbReference type="Proteomes" id="UP001597045">
    <property type="component" value="Unassembled WGS sequence"/>
</dbReference>
<dbReference type="InterPro" id="IPR004919">
    <property type="entry name" value="GmrSD_N"/>
</dbReference>
<proteinExistence type="predicted"/>
<dbReference type="EMBL" id="JBHTIS010000199">
    <property type="protein sequence ID" value="MFD1045076.1"/>
    <property type="molecule type" value="Genomic_DNA"/>
</dbReference>
<name>A0ABW3M335_9PSEU</name>
<dbReference type="PANTHER" id="PTHR37292">
    <property type="entry name" value="VNG6097C"/>
    <property type="match status" value="1"/>
</dbReference>
<protein>
    <submittedName>
        <fullName evidence="2">DUF262 domain-containing protein</fullName>
    </submittedName>
</protein>
<gene>
    <name evidence="2" type="ORF">ACFQ1S_05450</name>
</gene>
<comment type="caution">
    <text evidence="2">The sequence shown here is derived from an EMBL/GenBank/DDBJ whole genome shotgun (WGS) entry which is preliminary data.</text>
</comment>
<organism evidence="2 3">
    <name type="scientific">Kibdelosporangium lantanae</name>
    <dbReference type="NCBI Taxonomy" id="1497396"/>
    <lineage>
        <taxon>Bacteria</taxon>
        <taxon>Bacillati</taxon>
        <taxon>Actinomycetota</taxon>
        <taxon>Actinomycetes</taxon>
        <taxon>Pseudonocardiales</taxon>
        <taxon>Pseudonocardiaceae</taxon>
        <taxon>Kibdelosporangium</taxon>
    </lineage>
</organism>
<feature type="domain" description="GmrSD restriction endonucleases N-terminal" evidence="1">
    <location>
        <begin position="18"/>
        <end position="212"/>
    </location>
</feature>
<keyword evidence="3" id="KW-1185">Reference proteome</keyword>
<dbReference type="PANTHER" id="PTHR37292:SF2">
    <property type="entry name" value="DUF262 DOMAIN-CONTAINING PROTEIN"/>
    <property type="match status" value="1"/>
</dbReference>
<evidence type="ECO:0000313" key="2">
    <source>
        <dbReference type="EMBL" id="MFD1045076.1"/>
    </source>
</evidence>
<evidence type="ECO:0000259" key="1">
    <source>
        <dbReference type="Pfam" id="PF03235"/>
    </source>
</evidence>
<sequence length="566" mass="63543">MSAGLDTRPNAITFDLDELITKAWQGEIRVPHFQRPFRWGREDVRRLFDSVVNGYPIGSLLLWVRPAPKVDDLVLGSLHIDAPALPQAWWVVDGQQRITSLANALHPDGAKDARFSLGYDLETRQFVAMSTASDKTVPLPVLFNLVELIKWFNERPEIQSLLDRASTVATTIRQFKVPAYQVKQDDIGVLQDIFDRLNNYGKRLSRAEIFTALNAGVEDDAESQLTIPLIGENISAERGFGVVDGGTVLQAILARRNPDVLRDIRNEFSGRGGIDFPDEDRDTAYELTQRALLQAVEFLQEHAFVPHIGVLPYRNLLVVLTRFFAHHPEPGEHNLRLLRRWFWRAATIGPEGFTGGTTGAIRALCAAIKPGRLTDSVQSLLELASSDQRSMPDVRHFRTNQSRTKILLCALWSASPRSPETLTVFDRADLAEALTDQSTAANAVRHIIARRDVPDELRQYAANRVLMPKLSATDSEVLPSLLRRPAGTSTDEWAEMLGSHLITTEMVTRLGTDGYDGFLRARSQKLHEQVQDFLSRMCEWDFEDTPTLAELDFDDDTLEGDDDLPT</sequence>
<reference evidence="3" key="1">
    <citation type="journal article" date="2019" name="Int. J. Syst. Evol. Microbiol.">
        <title>The Global Catalogue of Microorganisms (GCM) 10K type strain sequencing project: providing services to taxonomists for standard genome sequencing and annotation.</title>
        <authorList>
            <consortium name="The Broad Institute Genomics Platform"/>
            <consortium name="The Broad Institute Genome Sequencing Center for Infectious Disease"/>
            <person name="Wu L."/>
            <person name="Ma J."/>
        </authorList>
    </citation>
    <scope>NUCLEOTIDE SEQUENCE [LARGE SCALE GENOMIC DNA]</scope>
    <source>
        <strain evidence="3">JCM 31486</strain>
    </source>
</reference>